<dbReference type="OrthoDB" id="4460129at2"/>
<comment type="caution">
    <text evidence="1">The sequence shown here is derived from an EMBL/GenBank/DDBJ whole genome shotgun (WGS) entry which is preliminary data.</text>
</comment>
<name>A0A5M3WMT8_9ACTN</name>
<dbReference type="InterPro" id="IPR045592">
    <property type="entry name" value="DUF6461"/>
</dbReference>
<dbReference type="AlphaFoldDB" id="A0A5M3WMT8"/>
<reference evidence="1 2" key="1">
    <citation type="submission" date="2019-10" db="EMBL/GenBank/DDBJ databases">
        <title>Whole genome shotgun sequence of Acrocarpospora macrocephala NBRC 16266.</title>
        <authorList>
            <person name="Ichikawa N."/>
            <person name="Kimura A."/>
            <person name="Kitahashi Y."/>
            <person name="Komaki H."/>
            <person name="Oguchi A."/>
        </authorList>
    </citation>
    <scope>NUCLEOTIDE SEQUENCE [LARGE SCALE GENOMIC DNA]</scope>
    <source>
        <strain evidence="1 2">NBRC 16266</strain>
    </source>
</reference>
<evidence type="ECO:0000313" key="1">
    <source>
        <dbReference type="EMBL" id="GES09810.1"/>
    </source>
</evidence>
<dbReference type="Proteomes" id="UP000331127">
    <property type="component" value="Unassembled WGS sequence"/>
</dbReference>
<gene>
    <name evidence="1" type="ORF">Amac_034060</name>
</gene>
<sequence>MSSAIAEDYAWFDQHDSGLAEAFCVTFVRGLTPRQAFDRLGVTPDDDPDDDGFYEEGVMAASAVDGGTVLIEFNGFQGILDSVTGPLSVGTVTAAVFRNVNHDQQFVHAADGRVTATFEPDYPAHGGVDEDLLLTHMVELGMPTDDVDDADDWGNPIHTAFALAERVTGVRLTPGAIDSPALIGSIAHLS</sequence>
<dbReference type="EMBL" id="BLAE01000017">
    <property type="protein sequence ID" value="GES09810.1"/>
    <property type="molecule type" value="Genomic_DNA"/>
</dbReference>
<proteinExistence type="predicted"/>
<protein>
    <submittedName>
        <fullName evidence="1">Uncharacterized protein</fullName>
    </submittedName>
</protein>
<dbReference type="RefSeq" id="WP_155355314.1">
    <property type="nucleotide sequence ID" value="NZ_BAAAHL010000027.1"/>
</dbReference>
<dbReference type="Pfam" id="PF20062">
    <property type="entry name" value="DUF6461"/>
    <property type="match status" value="1"/>
</dbReference>
<accession>A0A5M3WMT8</accession>
<evidence type="ECO:0000313" key="2">
    <source>
        <dbReference type="Proteomes" id="UP000331127"/>
    </source>
</evidence>
<organism evidence="1 2">
    <name type="scientific">Acrocarpospora macrocephala</name>
    <dbReference type="NCBI Taxonomy" id="150177"/>
    <lineage>
        <taxon>Bacteria</taxon>
        <taxon>Bacillati</taxon>
        <taxon>Actinomycetota</taxon>
        <taxon>Actinomycetes</taxon>
        <taxon>Streptosporangiales</taxon>
        <taxon>Streptosporangiaceae</taxon>
        <taxon>Acrocarpospora</taxon>
    </lineage>
</organism>
<keyword evidence="2" id="KW-1185">Reference proteome</keyword>